<dbReference type="Gramene" id="GBG92619">
    <property type="protein sequence ID" value="GBG92619"/>
    <property type="gene ID" value="CBR_g56524"/>
</dbReference>
<evidence type="ECO:0000313" key="1">
    <source>
        <dbReference type="EMBL" id="GBG92619.1"/>
    </source>
</evidence>
<gene>
    <name evidence="1" type="ORF">CBR_g56524</name>
</gene>
<dbReference type="AlphaFoldDB" id="A0A388MDR4"/>
<sequence length="86" mass="8763">MKRKLIPSVPQSLSPSVPPLLLLGMLVQSGPLSTPKLPAKSTLVADSASANFCAVARPMVSVEAAELPGQDICETGAVVLAQALAL</sequence>
<accession>A0A388MDR4</accession>
<name>A0A388MDR4_CHABU</name>
<organism evidence="1 2">
    <name type="scientific">Chara braunii</name>
    <name type="common">Braun's stonewort</name>
    <dbReference type="NCBI Taxonomy" id="69332"/>
    <lineage>
        <taxon>Eukaryota</taxon>
        <taxon>Viridiplantae</taxon>
        <taxon>Streptophyta</taxon>
        <taxon>Charophyceae</taxon>
        <taxon>Charales</taxon>
        <taxon>Characeae</taxon>
        <taxon>Chara</taxon>
    </lineage>
</organism>
<dbReference type="EMBL" id="BFEA01001098">
    <property type="protein sequence ID" value="GBG92619.1"/>
    <property type="molecule type" value="Genomic_DNA"/>
</dbReference>
<comment type="caution">
    <text evidence="1">The sequence shown here is derived from an EMBL/GenBank/DDBJ whole genome shotgun (WGS) entry which is preliminary data.</text>
</comment>
<proteinExistence type="predicted"/>
<keyword evidence="2" id="KW-1185">Reference proteome</keyword>
<reference evidence="1 2" key="1">
    <citation type="journal article" date="2018" name="Cell">
        <title>The Chara Genome: Secondary Complexity and Implications for Plant Terrestrialization.</title>
        <authorList>
            <person name="Nishiyama T."/>
            <person name="Sakayama H."/>
            <person name="Vries J.D."/>
            <person name="Buschmann H."/>
            <person name="Saint-Marcoux D."/>
            <person name="Ullrich K.K."/>
            <person name="Haas F.B."/>
            <person name="Vanderstraeten L."/>
            <person name="Becker D."/>
            <person name="Lang D."/>
            <person name="Vosolsobe S."/>
            <person name="Rombauts S."/>
            <person name="Wilhelmsson P.K.I."/>
            <person name="Janitza P."/>
            <person name="Kern R."/>
            <person name="Heyl A."/>
            <person name="Rumpler F."/>
            <person name="Villalobos L.I.A.C."/>
            <person name="Clay J.M."/>
            <person name="Skokan R."/>
            <person name="Toyoda A."/>
            <person name="Suzuki Y."/>
            <person name="Kagoshima H."/>
            <person name="Schijlen E."/>
            <person name="Tajeshwar N."/>
            <person name="Catarino B."/>
            <person name="Hetherington A.J."/>
            <person name="Saltykova A."/>
            <person name="Bonnot C."/>
            <person name="Breuninger H."/>
            <person name="Symeonidi A."/>
            <person name="Radhakrishnan G.V."/>
            <person name="Van Nieuwerburgh F."/>
            <person name="Deforce D."/>
            <person name="Chang C."/>
            <person name="Karol K.G."/>
            <person name="Hedrich R."/>
            <person name="Ulvskov P."/>
            <person name="Glockner G."/>
            <person name="Delwiche C.F."/>
            <person name="Petrasek J."/>
            <person name="Van de Peer Y."/>
            <person name="Friml J."/>
            <person name="Beilby M."/>
            <person name="Dolan L."/>
            <person name="Kohara Y."/>
            <person name="Sugano S."/>
            <person name="Fujiyama A."/>
            <person name="Delaux P.-M."/>
            <person name="Quint M."/>
            <person name="TheiBen G."/>
            <person name="Hagemann M."/>
            <person name="Harholt J."/>
            <person name="Dunand C."/>
            <person name="Zachgo S."/>
            <person name="Langdale J."/>
            <person name="Maumus F."/>
            <person name="Straeten D.V.D."/>
            <person name="Gould S.B."/>
            <person name="Rensing S.A."/>
        </authorList>
    </citation>
    <scope>NUCLEOTIDE SEQUENCE [LARGE SCALE GENOMIC DNA]</scope>
    <source>
        <strain evidence="1 2">S276</strain>
    </source>
</reference>
<evidence type="ECO:0000313" key="2">
    <source>
        <dbReference type="Proteomes" id="UP000265515"/>
    </source>
</evidence>
<protein>
    <submittedName>
        <fullName evidence="1">Uncharacterized protein</fullName>
    </submittedName>
</protein>
<dbReference type="Proteomes" id="UP000265515">
    <property type="component" value="Unassembled WGS sequence"/>
</dbReference>